<sequence>MKKIPAIHFIARCALSWLVMEINPSIEFASDVTLSRILLKDIVIPSMVFSFKTLVALNLEYITVEDIGLACQAKGKLIRLPKLVRVSIDKPLLPLEIFKDVEVLKFDYVMPIFQPNLYLNFDFHNLVQPQVSVELDWLLVLKVHNHCLKLQSLVIDIFKIYEEEGVWLYPQNIPACISSHLKTCCLIDYHGSKDEFKFA</sequence>
<feature type="signal peptide" evidence="1">
    <location>
        <begin position="1"/>
        <end position="16"/>
    </location>
</feature>
<evidence type="ECO:0000259" key="2">
    <source>
        <dbReference type="Pfam" id="PF08387"/>
    </source>
</evidence>
<reference evidence="3 4" key="1">
    <citation type="journal article" date="2023" name="Life. Sci Alliance">
        <title>Evolutionary insights into 3D genome organization and epigenetic landscape of Vigna mungo.</title>
        <authorList>
            <person name="Junaid A."/>
            <person name="Singh B."/>
            <person name="Bhatia S."/>
        </authorList>
    </citation>
    <scope>NUCLEOTIDE SEQUENCE [LARGE SCALE GENOMIC DNA]</scope>
    <source>
        <strain evidence="3">Urdbean</strain>
    </source>
</reference>
<protein>
    <recommendedName>
        <fullName evidence="2">FBD domain-containing protein</fullName>
    </recommendedName>
</protein>
<dbReference type="InterPro" id="IPR006566">
    <property type="entry name" value="FBD"/>
</dbReference>
<keyword evidence="4" id="KW-1185">Reference proteome</keyword>
<keyword evidence="1" id="KW-0732">Signal</keyword>
<dbReference type="Pfam" id="PF08387">
    <property type="entry name" value="FBD"/>
    <property type="match status" value="1"/>
</dbReference>
<dbReference type="AlphaFoldDB" id="A0AAQ3RPA9"/>
<proteinExistence type="predicted"/>
<feature type="chain" id="PRO_5042832359" description="FBD domain-containing protein" evidence="1">
    <location>
        <begin position="17"/>
        <end position="199"/>
    </location>
</feature>
<name>A0AAQ3RPA9_VIGMU</name>
<gene>
    <name evidence="3" type="ORF">V8G54_026222</name>
</gene>
<dbReference type="Proteomes" id="UP001374535">
    <property type="component" value="Chromosome 8"/>
</dbReference>
<evidence type="ECO:0000313" key="3">
    <source>
        <dbReference type="EMBL" id="WVZ00153.1"/>
    </source>
</evidence>
<evidence type="ECO:0000256" key="1">
    <source>
        <dbReference type="SAM" id="SignalP"/>
    </source>
</evidence>
<organism evidence="3 4">
    <name type="scientific">Vigna mungo</name>
    <name type="common">Black gram</name>
    <name type="synonym">Phaseolus mungo</name>
    <dbReference type="NCBI Taxonomy" id="3915"/>
    <lineage>
        <taxon>Eukaryota</taxon>
        <taxon>Viridiplantae</taxon>
        <taxon>Streptophyta</taxon>
        <taxon>Embryophyta</taxon>
        <taxon>Tracheophyta</taxon>
        <taxon>Spermatophyta</taxon>
        <taxon>Magnoliopsida</taxon>
        <taxon>eudicotyledons</taxon>
        <taxon>Gunneridae</taxon>
        <taxon>Pentapetalae</taxon>
        <taxon>rosids</taxon>
        <taxon>fabids</taxon>
        <taxon>Fabales</taxon>
        <taxon>Fabaceae</taxon>
        <taxon>Papilionoideae</taxon>
        <taxon>50 kb inversion clade</taxon>
        <taxon>NPAAA clade</taxon>
        <taxon>indigoferoid/millettioid clade</taxon>
        <taxon>Phaseoleae</taxon>
        <taxon>Vigna</taxon>
    </lineage>
</organism>
<dbReference type="EMBL" id="CP144693">
    <property type="protein sequence ID" value="WVZ00153.1"/>
    <property type="molecule type" value="Genomic_DNA"/>
</dbReference>
<accession>A0AAQ3RPA9</accession>
<evidence type="ECO:0000313" key="4">
    <source>
        <dbReference type="Proteomes" id="UP001374535"/>
    </source>
</evidence>
<feature type="domain" description="FBD" evidence="2">
    <location>
        <begin position="170"/>
        <end position="199"/>
    </location>
</feature>